<evidence type="ECO:0000313" key="2">
    <source>
        <dbReference type="EMBL" id="PVY69426.1"/>
    </source>
</evidence>
<organism evidence="2 3">
    <name type="scientific">Tamilnaduibacter salinus</name>
    <dbReference type="NCBI Taxonomy" id="1484056"/>
    <lineage>
        <taxon>Bacteria</taxon>
        <taxon>Pseudomonadati</taxon>
        <taxon>Pseudomonadota</taxon>
        <taxon>Gammaproteobacteria</taxon>
        <taxon>Pseudomonadales</taxon>
        <taxon>Marinobacteraceae</taxon>
        <taxon>Tamilnaduibacter</taxon>
    </lineage>
</organism>
<dbReference type="EMBL" id="QEKQ01000015">
    <property type="protein sequence ID" value="PVY69426.1"/>
    <property type="molecule type" value="Genomic_DNA"/>
</dbReference>
<dbReference type="Proteomes" id="UP000245887">
    <property type="component" value="Unassembled WGS sequence"/>
</dbReference>
<keyword evidence="1" id="KW-1133">Transmembrane helix</keyword>
<reference evidence="2 3" key="1">
    <citation type="submission" date="2018-04" db="EMBL/GenBank/DDBJ databases">
        <title>Genomic Encyclopedia of Type Strains, Phase IV (KMG-IV): sequencing the most valuable type-strain genomes for metagenomic binning, comparative biology and taxonomic classification.</title>
        <authorList>
            <person name="Goeker M."/>
        </authorList>
    </citation>
    <scope>NUCLEOTIDE SEQUENCE [LARGE SCALE GENOMIC DNA]</scope>
    <source>
        <strain evidence="2 3">DSM 28688</strain>
    </source>
</reference>
<keyword evidence="1" id="KW-0812">Transmembrane</keyword>
<sequence length="151" mass="16724">MITRTILVVAALYAAIQFCHLAAQSLFSITIPPMAQFGYVMAAAYGGVMSYVNIQRRVPTWKEATVLSAGSILAVWIVSAVFFLVYLNLEEGVHGLQNFLGIFAGLPVWPIVGVLTGVNVLQFITLMFVFRWSARRILVRNHPVNPGDRQK</sequence>
<dbReference type="NCBIfam" id="NF038216">
    <property type="entry name" value="ABZJ_00895_fam"/>
    <property type="match status" value="1"/>
</dbReference>
<feature type="transmembrane region" description="Helical" evidence="1">
    <location>
        <begin position="66"/>
        <end position="87"/>
    </location>
</feature>
<dbReference type="OrthoDB" id="9985789at2"/>
<keyword evidence="1" id="KW-0472">Membrane</keyword>
<proteinExistence type="predicted"/>
<feature type="transmembrane region" description="Helical" evidence="1">
    <location>
        <begin position="107"/>
        <end position="130"/>
    </location>
</feature>
<evidence type="ECO:0000256" key="1">
    <source>
        <dbReference type="SAM" id="Phobius"/>
    </source>
</evidence>
<name>A0A2U1CT60_9GAMM</name>
<feature type="transmembrane region" description="Helical" evidence="1">
    <location>
        <begin position="37"/>
        <end position="54"/>
    </location>
</feature>
<gene>
    <name evidence="2" type="ORF">C8D92_1153</name>
</gene>
<dbReference type="InterPro" id="IPR047730">
    <property type="entry name" value="ABZJ_00895-like"/>
</dbReference>
<dbReference type="RefSeq" id="WP_116919937.1">
    <property type="nucleotide sequence ID" value="NZ_QEKQ01000015.1"/>
</dbReference>
<accession>A0A2U1CT60</accession>
<dbReference type="AlphaFoldDB" id="A0A2U1CT60"/>
<comment type="caution">
    <text evidence="2">The sequence shown here is derived from an EMBL/GenBank/DDBJ whole genome shotgun (WGS) entry which is preliminary data.</text>
</comment>
<protein>
    <submittedName>
        <fullName evidence="2">Uncharacterized protein</fullName>
    </submittedName>
</protein>
<evidence type="ECO:0000313" key="3">
    <source>
        <dbReference type="Proteomes" id="UP000245887"/>
    </source>
</evidence>